<keyword evidence="5" id="KW-0813">Transport</keyword>
<dbReference type="Pfam" id="PF00702">
    <property type="entry name" value="Hydrolase"/>
    <property type="match status" value="1"/>
</dbReference>
<dbReference type="InterPro" id="IPR006122">
    <property type="entry name" value="HMA_Cu_ion-bd"/>
</dbReference>
<dbReference type="EC" id="7.2.2.8" evidence="3"/>
<feature type="transmembrane region" description="Helical" evidence="21">
    <location>
        <begin position="730"/>
        <end position="749"/>
    </location>
</feature>
<feature type="transmembrane region" description="Helical" evidence="21">
    <location>
        <begin position="209"/>
        <end position="226"/>
    </location>
</feature>
<dbReference type="InterPro" id="IPR059000">
    <property type="entry name" value="ATPase_P-type_domA"/>
</dbReference>
<feature type="transmembrane region" description="Helical" evidence="21">
    <location>
        <begin position="702"/>
        <end position="724"/>
    </location>
</feature>
<gene>
    <name evidence="23" type="ORF">HMPREF1039_1474</name>
</gene>
<keyword evidence="14 21" id="KW-1133">Transmembrane helix</keyword>
<dbReference type="SUPFAM" id="SSF55008">
    <property type="entry name" value="HMA, heavy metal-associated domain"/>
    <property type="match status" value="3"/>
</dbReference>
<evidence type="ECO:0000256" key="5">
    <source>
        <dbReference type="ARBA" id="ARBA00022448"/>
    </source>
</evidence>
<dbReference type="Gene3D" id="3.40.50.1000">
    <property type="entry name" value="HAD superfamily/HAD-like"/>
    <property type="match status" value="1"/>
</dbReference>
<dbReference type="Gene3D" id="2.70.150.10">
    <property type="entry name" value="Calcium-transporting ATPase, cytoplasmic transduction domain A"/>
    <property type="match status" value="1"/>
</dbReference>
<evidence type="ECO:0000256" key="21">
    <source>
        <dbReference type="RuleBase" id="RU362081"/>
    </source>
</evidence>
<keyword evidence="16" id="KW-0406">Ion transport</keyword>
<evidence type="ECO:0000256" key="8">
    <source>
        <dbReference type="ARBA" id="ARBA00022737"/>
    </source>
</evidence>
<evidence type="ECO:0000256" key="14">
    <source>
        <dbReference type="ARBA" id="ARBA00022989"/>
    </source>
</evidence>
<dbReference type="Gene3D" id="3.40.1110.10">
    <property type="entry name" value="Calcium-transporting ATPase, cytoplasmic domain N"/>
    <property type="match status" value="1"/>
</dbReference>
<dbReference type="InterPro" id="IPR027256">
    <property type="entry name" value="P-typ_ATPase_IB"/>
</dbReference>
<dbReference type="NCBIfam" id="TIGR00003">
    <property type="entry name" value="copper ion binding protein"/>
    <property type="match status" value="2"/>
</dbReference>
<dbReference type="PRINTS" id="PR00119">
    <property type="entry name" value="CATATPASE"/>
</dbReference>
<dbReference type="NCBIfam" id="TIGR01511">
    <property type="entry name" value="ATPase-IB1_Cu"/>
    <property type="match status" value="1"/>
</dbReference>
<dbReference type="InterPro" id="IPR006121">
    <property type="entry name" value="HMA_dom"/>
</dbReference>
<dbReference type="CDD" id="cd02094">
    <property type="entry name" value="P-type_ATPase_Cu-like"/>
    <property type="match status" value="1"/>
</dbReference>
<dbReference type="InterPro" id="IPR008250">
    <property type="entry name" value="ATPase_P-typ_transduc_dom_A_sf"/>
</dbReference>
<dbReference type="SUPFAM" id="SSF81653">
    <property type="entry name" value="Calcium ATPase, transduction domain A"/>
    <property type="match status" value="1"/>
</dbReference>
<feature type="domain" description="HMA" evidence="22">
    <location>
        <begin position="780"/>
        <end position="845"/>
    </location>
</feature>
<dbReference type="PROSITE" id="PS50846">
    <property type="entry name" value="HMA_2"/>
    <property type="match status" value="3"/>
</dbReference>
<comment type="caution">
    <text evidence="23">The sequence shown here is derived from an EMBL/GenBank/DDBJ whole genome shotgun (WGS) entry which is preliminary data.</text>
</comment>
<dbReference type="InterPro" id="IPR017969">
    <property type="entry name" value="Heavy-metal-associated_CS"/>
</dbReference>
<keyword evidence="13" id="KW-1278">Translocase</keyword>
<feature type="transmembrane region" description="Helical" evidence="21">
    <location>
        <begin position="170"/>
        <end position="189"/>
    </location>
</feature>
<feature type="transmembrane region" description="Helical" evidence="21">
    <location>
        <begin position="92"/>
        <end position="111"/>
    </location>
</feature>
<proteinExistence type="inferred from homology"/>
<evidence type="ECO:0000256" key="13">
    <source>
        <dbReference type="ARBA" id="ARBA00022967"/>
    </source>
</evidence>
<keyword evidence="9 21" id="KW-0547">Nucleotide-binding</keyword>
<dbReference type="InterPro" id="IPR023298">
    <property type="entry name" value="ATPase_P-typ_TM_dom_sf"/>
</dbReference>
<feature type="domain" description="HMA" evidence="22">
    <location>
        <begin position="855"/>
        <end position="920"/>
    </location>
</feature>
<evidence type="ECO:0000256" key="17">
    <source>
        <dbReference type="ARBA" id="ARBA00023136"/>
    </source>
</evidence>
<feature type="transmembrane region" description="Helical" evidence="21">
    <location>
        <begin position="360"/>
        <end position="383"/>
    </location>
</feature>
<evidence type="ECO:0000256" key="15">
    <source>
        <dbReference type="ARBA" id="ARBA00023008"/>
    </source>
</evidence>
<dbReference type="InterPro" id="IPR036412">
    <property type="entry name" value="HAD-like_sf"/>
</dbReference>
<feature type="transmembrane region" description="Helical" evidence="21">
    <location>
        <begin position="131"/>
        <end position="149"/>
    </location>
</feature>
<keyword evidence="21" id="KW-1003">Cell membrane</keyword>
<dbReference type="PROSITE" id="PS00154">
    <property type="entry name" value="ATPASE_E1_E2"/>
    <property type="match status" value="1"/>
</dbReference>
<dbReference type="Gene3D" id="3.30.70.100">
    <property type="match status" value="3"/>
</dbReference>
<evidence type="ECO:0000256" key="20">
    <source>
        <dbReference type="ARBA" id="ARBA00049289"/>
    </source>
</evidence>
<evidence type="ECO:0000259" key="22">
    <source>
        <dbReference type="PROSITE" id="PS50846"/>
    </source>
</evidence>
<evidence type="ECO:0000313" key="24">
    <source>
        <dbReference type="Proteomes" id="UP000004018"/>
    </source>
</evidence>
<keyword evidence="11 21" id="KW-0067">ATP-binding</keyword>
<sequence>MKEEKYTITGMSCSACSAHIEKAVKKVPGIRTVAVNLLTNSMLVTYDETVADAAAIIAAVTGAGYGAALPGSAETPLPATNELQTLKHRLRVSIIFLIPLVYIAMHTMWARLFGLPVPAAVASCLDGSQNAVTFAFSQFILLLPIMYLNRNYYITGFTNLYHRAPNMDTLVGLGSMASALFGIVAVFRIGHGLGTGNLALVQTYSTNLYFESAGMIVTLITVGKYLETKAKGKTGAAIEKLMNLSPKQATVLRDGKETTIPLSRLQVGDELIIRPGERIGADGVISQGYTGIDESSLTGESMPVEKGPGNTVTAATLNKSGTIRVIAERVGENTTLSQIIRLVEHAGAAKAPIAKIADTIAGIFVPAVISIAIAASLLWYFLFGADPEFSFSIGISILVISCPCALGLATPVALMVGIGKGAENGILIKSGEALETARAIDTVVLDKTGTITEGHPEVTDVLPRHISAEQLVSLAVTMEAASEHPLAEAVLTYGKQHAIVPRPVTALQPLFGKGIKVTYQNRTYYAGNETLMQELHIPIAPIKDRLQELTAAGKTPLLFASESEFLGLIAVTDKEKPTSAAAIAAFKQLGLTVIMITGDTLRTARALQKRLAIPHVIAGVLPQDKENHIARLQSSGHKVAMIGDGINDAPALARADLGIAIGAGTDIAIESADAVLMKSDLQDAVTAIRLSRAVIKNIKENLFWAFIYNIIGIPLAAGVLYPLYGIKLNPMIGAAAMSMSSVCVVLNALRLRFFHADRMTAPHRTPPVSERPLPPETAAYAYTLHIQGMTCHHCVQHVRQALLRTEGIQSADVSLKPAAARITAARPFLTPELSAIIRTAGYTLTAMTDDRPTGETTVVTIQGMTCQHCVQRVKTALQSLDEVQSVTVDLAAHTATIIGSRAFTPDELAPVIKKAGYTLLHKK</sequence>
<evidence type="ECO:0000256" key="1">
    <source>
        <dbReference type="ARBA" id="ARBA00004127"/>
    </source>
</evidence>
<evidence type="ECO:0000313" key="23">
    <source>
        <dbReference type="EMBL" id="EGL42224.1"/>
    </source>
</evidence>
<dbReference type="InterPro" id="IPR001757">
    <property type="entry name" value="P_typ_ATPase"/>
</dbReference>
<feature type="transmembrane region" description="Helical" evidence="21">
    <location>
        <begin position="389"/>
        <end position="414"/>
    </location>
</feature>
<evidence type="ECO:0000256" key="16">
    <source>
        <dbReference type="ARBA" id="ARBA00023065"/>
    </source>
</evidence>
<dbReference type="InterPro" id="IPR044492">
    <property type="entry name" value="P_typ_ATPase_HD_dom"/>
</dbReference>
<accession>A0ABN0D1T8</accession>
<evidence type="ECO:0000256" key="19">
    <source>
        <dbReference type="ARBA" id="ARBA00033239"/>
    </source>
</evidence>
<keyword evidence="15" id="KW-0186">Copper</keyword>
<keyword evidence="24" id="KW-1185">Reference proteome</keyword>
<protein>
    <recommendedName>
        <fullName evidence="4">Copper-exporting P-type ATPase</fullName>
        <ecNumber evidence="3">7.2.2.8</ecNumber>
    </recommendedName>
    <alternativeName>
        <fullName evidence="18">Copper-exporting P-type ATPase A</fullName>
    </alternativeName>
    <alternativeName>
        <fullName evidence="19">Cu(+)-exporting ATPase</fullName>
    </alternativeName>
</protein>
<dbReference type="SUPFAM" id="SSF81665">
    <property type="entry name" value="Calcium ATPase, transmembrane domain M"/>
    <property type="match status" value="1"/>
</dbReference>
<evidence type="ECO:0000256" key="11">
    <source>
        <dbReference type="ARBA" id="ARBA00022840"/>
    </source>
</evidence>
<dbReference type="InterPro" id="IPR023299">
    <property type="entry name" value="ATPase_P-typ_cyto_dom_N"/>
</dbReference>
<keyword evidence="6 21" id="KW-0812">Transmembrane</keyword>
<dbReference type="SFLD" id="SFLDS00003">
    <property type="entry name" value="Haloacid_Dehalogenase"/>
    <property type="match status" value="1"/>
</dbReference>
<evidence type="ECO:0000256" key="4">
    <source>
        <dbReference type="ARBA" id="ARBA00015102"/>
    </source>
</evidence>
<comment type="similarity">
    <text evidence="2 21">Belongs to the cation transport ATPase (P-type) (TC 3.A.3) family. Type IB subfamily.</text>
</comment>
<evidence type="ECO:0000256" key="6">
    <source>
        <dbReference type="ARBA" id="ARBA00022692"/>
    </source>
</evidence>
<dbReference type="PANTHER" id="PTHR43520">
    <property type="entry name" value="ATP7, ISOFORM B"/>
    <property type="match status" value="1"/>
</dbReference>
<evidence type="ECO:0000256" key="9">
    <source>
        <dbReference type="ARBA" id="ARBA00022741"/>
    </source>
</evidence>
<dbReference type="SFLD" id="SFLDF00027">
    <property type="entry name" value="p-type_atpase"/>
    <property type="match status" value="1"/>
</dbReference>
<evidence type="ECO:0000256" key="18">
    <source>
        <dbReference type="ARBA" id="ARBA00029719"/>
    </source>
</evidence>
<dbReference type="GO" id="GO:0016787">
    <property type="term" value="F:hydrolase activity"/>
    <property type="evidence" value="ECO:0007669"/>
    <property type="project" value="UniProtKB-KW"/>
</dbReference>
<dbReference type="PANTHER" id="PTHR43520:SF8">
    <property type="entry name" value="P-TYPE CU(+) TRANSPORTER"/>
    <property type="match status" value="1"/>
</dbReference>
<keyword evidence="12" id="KW-0460">Magnesium</keyword>
<dbReference type="InterPro" id="IPR023214">
    <property type="entry name" value="HAD_sf"/>
</dbReference>
<evidence type="ECO:0000256" key="12">
    <source>
        <dbReference type="ARBA" id="ARBA00022842"/>
    </source>
</evidence>
<evidence type="ECO:0000256" key="2">
    <source>
        <dbReference type="ARBA" id="ARBA00006024"/>
    </source>
</evidence>
<dbReference type="Pfam" id="PF00122">
    <property type="entry name" value="E1-E2_ATPase"/>
    <property type="match status" value="1"/>
</dbReference>
<dbReference type="RefSeq" id="WP_007390454.1">
    <property type="nucleotide sequence ID" value="NZ_AFIJ01000006.1"/>
</dbReference>
<dbReference type="EMBL" id="AFIJ01000006">
    <property type="protein sequence ID" value="EGL42224.1"/>
    <property type="molecule type" value="Genomic_DNA"/>
</dbReference>
<dbReference type="CDD" id="cd00371">
    <property type="entry name" value="HMA"/>
    <property type="match status" value="3"/>
</dbReference>
<keyword evidence="8" id="KW-0677">Repeat</keyword>
<keyword evidence="17 21" id="KW-0472">Membrane</keyword>
<keyword evidence="10" id="KW-0187">Copper transport</keyword>
<dbReference type="NCBIfam" id="TIGR01525">
    <property type="entry name" value="ATPase-IB_hvy"/>
    <property type="match status" value="1"/>
</dbReference>
<reference evidence="23 24" key="1">
    <citation type="submission" date="2011-04" db="EMBL/GenBank/DDBJ databases">
        <authorList>
            <person name="Harkins D.M."/>
            <person name="Madupu R."/>
            <person name="Durkin A.S."/>
            <person name="Torralba M."/>
            <person name="Methe B."/>
            <person name="Sutton G.G."/>
            <person name="Nelson K.E."/>
        </authorList>
    </citation>
    <scope>NUCLEOTIDE SEQUENCE [LARGE SCALE GENOMIC DNA]</scope>
    <source>
        <strain evidence="23 24">UPII 199-6</strain>
    </source>
</reference>
<dbReference type="PROSITE" id="PS01047">
    <property type="entry name" value="HMA_1"/>
    <property type="match status" value="3"/>
</dbReference>
<dbReference type="SFLD" id="SFLDG00002">
    <property type="entry name" value="C1.7:_P-type_atpase_like"/>
    <property type="match status" value="1"/>
</dbReference>
<organism evidence="23 24">
    <name type="scientific">Megasphaera lornae</name>
    <dbReference type="NCBI Taxonomy" id="1000568"/>
    <lineage>
        <taxon>Bacteria</taxon>
        <taxon>Bacillati</taxon>
        <taxon>Bacillota</taxon>
        <taxon>Negativicutes</taxon>
        <taxon>Veillonellales</taxon>
        <taxon>Veillonellaceae</taxon>
        <taxon>Megasphaera</taxon>
    </lineage>
</organism>
<keyword evidence="23" id="KW-0378">Hydrolase</keyword>
<dbReference type="InterPro" id="IPR018303">
    <property type="entry name" value="ATPase_P-typ_P_site"/>
</dbReference>
<dbReference type="Proteomes" id="UP000004018">
    <property type="component" value="Unassembled WGS sequence"/>
</dbReference>
<keyword evidence="7 21" id="KW-0479">Metal-binding</keyword>
<feature type="domain" description="HMA" evidence="22">
    <location>
        <begin position="2"/>
        <end position="68"/>
    </location>
</feature>
<name>A0ABN0D1T8_9FIRM</name>
<evidence type="ECO:0000256" key="10">
    <source>
        <dbReference type="ARBA" id="ARBA00022796"/>
    </source>
</evidence>
<comment type="catalytic activity">
    <reaction evidence="20">
        <text>Cu(+)(in) + ATP + H2O = Cu(+)(out) + ADP + phosphate + H(+)</text>
        <dbReference type="Rhea" id="RHEA:25792"/>
        <dbReference type="ChEBI" id="CHEBI:15377"/>
        <dbReference type="ChEBI" id="CHEBI:15378"/>
        <dbReference type="ChEBI" id="CHEBI:30616"/>
        <dbReference type="ChEBI" id="CHEBI:43474"/>
        <dbReference type="ChEBI" id="CHEBI:49552"/>
        <dbReference type="ChEBI" id="CHEBI:456216"/>
        <dbReference type="EC" id="7.2.2.8"/>
    </reaction>
</comment>
<dbReference type="NCBIfam" id="TIGR01494">
    <property type="entry name" value="ATPase_P-type"/>
    <property type="match status" value="1"/>
</dbReference>
<dbReference type="InterPro" id="IPR036163">
    <property type="entry name" value="HMA_dom_sf"/>
</dbReference>
<dbReference type="Pfam" id="PF00403">
    <property type="entry name" value="HMA"/>
    <property type="match status" value="3"/>
</dbReference>
<evidence type="ECO:0000256" key="3">
    <source>
        <dbReference type="ARBA" id="ARBA00012517"/>
    </source>
</evidence>
<evidence type="ECO:0000256" key="7">
    <source>
        <dbReference type="ARBA" id="ARBA00022723"/>
    </source>
</evidence>
<dbReference type="SUPFAM" id="SSF56784">
    <property type="entry name" value="HAD-like"/>
    <property type="match status" value="1"/>
</dbReference>
<dbReference type="PRINTS" id="PR00943">
    <property type="entry name" value="CUATPASE"/>
</dbReference>
<comment type="subcellular location">
    <subcellularLocation>
        <location evidence="21">Cell membrane</location>
    </subcellularLocation>
    <subcellularLocation>
        <location evidence="1">Endomembrane system</location>
        <topology evidence="1">Multi-pass membrane protein</topology>
    </subcellularLocation>
</comment>